<dbReference type="InterPro" id="IPR049326">
    <property type="entry name" value="Rhodopsin_dom_fungi"/>
</dbReference>
<feature type="region of interest" description="Disordered" evidence="6">
    <location>
        <begin position="337"/>
        <end position="378"/>
    </location>
</feature>
<keyword evidence="2 7" id="KW-0812">Transmembrane</keyword>
<dbReference type="PANTHER" id="PTHR33048:SF123">
    <property type="entry name" value="INTEGRAL MEMBRANE PROTEIN"/>
    <property type="match status" value="1"/>
</dbReference>
<feature type="domain" description="Rhodopsin" evidence="8">
    <location>
        <begin position="29"/>
        <end position="267"/>
    </location>
</feature>
<feature type="transmembrane region" description="Helical" evidence="7">
    <location>
        <begin position="202"/>
        <end position="223"/>
    </location>
</feature>
<organism evidence="9 10">
    <name type="scientific">Chaetomidium leptoderma</name>
    <dbReference type="NCBI Taxonomy" id="669021"/>
    <lineage>
        <taxon>Eukaryota</taxon>
        <taxon>Fungi</taxon>
        <taxon>Dikarya</taxon>
        <taxon>Ascomycota</taxon>
        <taxon>Pezizomycotina</taxon>
        <taxon>Sordariomycetes</taxon>
        <taxon>Sordariomycetidae</taxon>
        <taxon>Sordariales</taxon>
        <taxon>Chaetomiaceae</taxon>
        <taxon>Chaetomidium</taxon>
    </lineage>
</organism>
<dbReference type="AlphaFoldDB" id="A0AAN6VDW8"/>
<feature type="transmembrane region" description="Helical" evidence="7">
    <location>
        <begin position="170"/>
        <end position="190"/>
    </location>
</feature>
<feature type="transmembrane region" description="Helical" evidence="7">
    <location>
        <begin position="243"/>
        <end position="265"/>
    </location>
</feature>
<feature type="transmembrane region" description="Helical" evidence="7">
    <location>
        <begin position="45"/>
        <end position="68"/>
    </location>
</feature>
<evidence type="ECO:0000256" key="1">
    <source>
        <dbReference type="ARBA" id="ARBA00004141"/>
    </source>
</evidence>
<proteinExistence type="inferred from homology"/>
<dbReference type="Proteomes" id="UP001302745">
    <property type="component" value="Unassembled WGS sequence"/>
</dbReference>
<comment type="caution">
    <text evidence="9">The sequence shown here is derived from an EMBL/GenBank/DDBJ whole genome shotgun (WGS) entry which is preliminary data.</text>
</comment>
<dbReference type="Pfam" id="PF20684">
    <property type="entry name" value="Fung_rhodopsin"/>
    <property type="match status" value="1"/>
</dbReference>
<comment type="similarity">
    <text evidence="5">Belongs to the SAT4 family.</text>
</comment>
<sequence length="378" mass="40529">MSRADESRAGSIATAIILSPAIAAVTVALRVYTRRVLVGVQFFEDYCIVGAMVFSITMSAFMGTSVIYGFGRHIETVSSAELVGQAKVAIGGIVFYILTHMALKLSILLQYVRISVMPFEKRLCYALIAILITQSLTVVGIHLGLCMPFHALWTPNVKGAVCLDRMTVYYAQLGITIAMDVLVLVAPLFILRHLSLPWIQKFLILIVLSFGGMACIISVLRLLTVVASTQSKDSTYDKVGSALYGVIEPNLGIFCACIVTLRPLFNRVAPELSQRLSLTDNNNNNNNNNHAGRENGADTTTGPSPASRRRALFAALRPSQADKSFIMLSSDLSSAASARASVGGDKSGTVEGSIAPVAPEPCRLGGQESALPSRRGSQ</sequence>
<name>A0AAN6VDW8_9PEZI</name>
<feature type="transmembrane region" description="Helical" evidence="7">
    <location>
        <begin position="123"/>
        <end position="150"/>
    </location>
</feature>
<keyword evidence="4 7" id="KW-0472">Membrane</keyword>
<keyword evidence="10" id="KW-1185">Reference proteome</keyword>
<feature type="transmembrane region" description="Helical" evidence="7">
    <location>
        <begin position="12"/>
        <end position="33"/>
    </location>
</feature>
<feature type="region of interest" description="Disordered" evidence="6">
    <location>
        <begin position="276"/>
        <end position="306"/>
    </location>
</feature>
<dbReference type="EMBL" id="MU857134">
    <property type="protein sequence ID" value="KAK4149683.1"/>
    <property type="molecule type" value="Genomic_DNA"/>
</dbReference>
<keyword evidence="3 7" id="KW-1133">Transmembrane helix</keyword>
<feature type="transmembrane region" description="Helical" evidence="7">
    <location>
        <begin position="88"/>
        <end position="111"/>
    </location>
</feature>
<gene>
    <name evidence="9" type="ORF">C8A00DRAFT_18663</name>
</gene>
<evidence type="ECO:0000256" key="7">
    <source>
        <dbReference type="SAM" id="Phobius"/>
    </source>
</evidence>
<dbReference type="GO" id="GO:0016020">
    <property type="term" value="C:membrane"/>
    <property type="evidence" value="ECO:0007669"/>
    <property type="project" value="UniProtKB-SubCell"/>
</dbReference>
<protein>
    <recommendedName>
        <fullName evidence="8">Rhodopsin domain-containing protein</fullName>
    </recommendedName>
</protein>
<evidence type="ECO:0000313" key="9">
    <source>
        <dbReference type="EMBL" id="KAK4149683.1"/>
    </source>
</evidence>
<evidence type="ECO:0000313" key="10">
    <source>
        <dbReference type="Proteomes" id="UP001302745"/>
    </source>
</evidence>
<evidence type="ECO:0000256" key="6">
    <source>
        <dbReference type="SAM" id="MobiDB-lite"/>
    </source>
</evidence>
<reference evidence="9" key="2">
    <citation type="submission" date="2023-05" db="EMBL/GenBank/DDBJ databases">
        <authorList>
            <consortium name="Lawrence Berkeley National Laboratory"/>
            <person name="Steindorff A."/>
            <person name="Hensen N."/>
            <person name="Bonometti L."/>
            <person name="Westerberg I."/>
            <person name="Brannstrom I.O."/>
            <person name="Guillou S."/>
            <person name="Cros-Aarteil S."/>
            <person name="Calhoun S."/>
            <person name="Haridas S."/>
            <person name="Kuo A."/>
            <person name="Mondo S."/>
            <person name="Pangilinan J."/>
            <person name="Riley R."/>
            <person name="Labutti K."/>
            <person name="Andreopoulos B."/>
            <person name="Lipzen A."/>
            <person name="Chen C."/>
            <person name="Yanf M."/>
            <person name="Daum C."/>
            <person name="Ng V."/>
            <person name="Clum A."/>
            <person name="Ohm R."/>
            <person name="Martin F."/>
            <person name="Silar P."/>
            <person name="Natvig D."/>
            <person name="Lalanne C."/>
            <person name="Gautier V."/>
            <person name="Ament-Velasquez S.L."/>
            <person name="Kruys A."/>
            <person name="Hutchinson M.I."/>
            <person name="Powell A.J."/>
            <person name="Barry K."/>
            <person name="Miller A.N."/>
            <person name="Grigoriev I.V."/>
            <person name="Debuchy R."/>
            <person name="Gladieux P."/>
            <person name="Thoren M.H."/>
            <person name="Johannesson H."/>
        </authorList>
    </citation>
    <scope>NUCLEOTIDE SEQUENCE</scope>
    <source>
        <strain evidence="9">CBS 538.74</strain>
    </source>
</reference>
<evidence type="ECO:0000256" key="5">
    <source>
        <dbReference type="ARBA" id="ARBA00038359"/>
    </source>
</evidence>
<evidence type="ECO:0000256" key="4">
    <source>
        <dbReference type="ARBA" id="ARBA00023136"/>
    </source>
</evidence>
<dbReference type="InterPro" id="IPR052337">
    <property type="entry name" value="SAT4-like"/>
</dbReference>
<evidence type="ECO:0000256" key="3">
    <source>
        <dbReference type="ARBA" id="ARBA00022989"/>
    </source>
</evidence>
<dbReference type="PANTHER" id="PTHR33048">
    <property type="entry name" value="PTH11-LIKE INTEGRAL MEMBRANE PROTEIN (AFU_ORTHOLOGUE AFUA_5G11245)"/>
    <property type="match status" value="1"/>
</dbReference>
<reference evidence="9" key="1">
    <citation type="journal article" date="2023" name="Mol. Phylogenet. Evol.">
        <title>Genome-scale phylogeny and comparative genomics of the fungal order Sordariales.</title>
        <authorList>
            <person name="Hensen N."/>
            <person name="Bonometti L."/>
            <person name="Westerberg I."/>
            <person name="Brannstrom I.O."/>
            <person name="Guillou S."/>
            <person name="Cros-Aarteil S."/>
            <person name="Calhoun S."/>
            <person name="Haridas S."/>
            <person name="Kuo A."/>
            <person name="Mondo S."/>
            <person name="Pangilinan J."/>
            <person name="Riley R."/>
            <person name="LaButti K."/>
            <person name="Andreopoulos B."/>
            <person name="Lipzen A."/>
            <person name="Chen C."/>
            <person name="Yan M."/>
            <person name="Daum C."/>
            <person name="Ng V."/>
            <person name="Clum A."/>
            <person name="Steindorff A."/>
            <person name="Ohm R.A."/>
            <person name="Martin F."/>
            <person name="Silar P."/>
            <person name="Natvig D.O."/>
            <person name="Lalanne C."/>
            <person name="Gautier V."/>
            <person name="Ament-Velasquez S.L."/>
            <person name="Kruys A."/>
            <person name="Hutchinson M.I."/>
            <person name="Powell A.J."/>
            <person name="Barry K."/>
            <person name="Miller A.N."/>
            <person name="Grigoriev I.V."/>
            <person name="Debuchy R."/>
            <person name="Gladieux P."/>
            <person name="Hiltunen Thoren M."/>
            <person name="Johannesson H."/>
        </authorList>
    </citation>
    <scope>NUCLEOTIDE SEQUENCE</scope>
    <source>
        <strain evidence="9">CBS 538.74</strain>
    </source>
</reference>
<evidence type="ECO:0000256" key="2">
    <source>
        <dbReference type="ARBA" id="ARBA00022692"/>
    </source>
</evidence>
<comment type="subcellular location">
    <subcellularLocation>
        <location evidence="1">Membrane</location>
        <topology evidence="1">Multi-pass membrane protein</topology>
    </subcellularLocation>
</comment>
<accession>A0AAN6VDW8</accession>
<evidence type="ECO:0000259" key="8">
    <source>
        <dbReference type="Pfam" id="PF20684"/>
    </source>
</evidence>